<evidence type="ECO:0000313" key="2">
    <source>
        <dbReference type="Proteomes" id="UP000076532"/>
    </source>
</evidence>
<dbReference type="EMBL" id="KV417680">
    <property type="protein sequence ID" value="KZP10406.1"/>
    <property type="molecule type" value="Genomic_DNA"/>
</dbReference>
<keyword evidence="2" id="KW-1185">Reference proteome</keyword>
<gene>
    <name evidence="1" type="ORF">FIBSPDRAFT_872615</name>
</gene>
<evidence type="ECO:0000313" key="1">
    <source>
        <dbReference type="EMBL" id="KZP10406.1"/>
    </source>
</evidence>
<organism evidence="1 2">
    <name type="scientific">Athelia psychrophila</name>
    <dbReference type="NCBI Taxonomy" id="1759441"/>
    <lineage>
        <taxon>Eukaryota</taxon>
        <taxon>Fungi</taxon>
        <taxon>Dikarya</taxon>
        <taxon>Basidiomycota</taxon>
        <taxon>Agaricomycotina</taxon>
        <taxon>Agaricomycetes</taxon>
        <taxon>Agaricomycetidae</taxon>
        <taxon>Atheliales</taxon>
        <taxon>Atheliaceae</taxon>
        <taxon>Athelia</taxon>
    </lineage>
</organism>
<dbReference type="Proteomes" id="UP000076532">
    <property type="component" value="Unassembled WGS sequence"/>
</dbReference>
<protein>
    <submittedName>
        <fullName evidence="1">Uncharacterized protein</fullName>
    </submittedName>
</protein>
<name>A0A165ZB37_9AGAM</name>
<dbReference type="AlphaFoldDB" id="A0A165ZB37"/>
<reference evidence="1 2" key="1">
    <citation type="journal article" date="2016" name="Mol. Biol. Evol.">
        <title>Comparative Genomics of Early-Diverging Mushroom-Forming Fungi Provides Insights into the Origins of Lignocellulose Decay Capabilities.</title>
        <authorList>
            <person name="Nagy L.G."/>
            <person name="Riley R."/>
            <person name="Tritt A."/>
            <person name="Adam C."/>
            <person name="Daum C."/>
            <person name="Floudas D."/>
            <person name="Sun H."/>
            <person name="Yadav J.S."/>
            <person name="Pangilinan J."/>
            <person name="Larsson K.H."/>
            <person name="Matsuura K."/>
            <person name="Barry K."/>
            <person name="Labutti K."/>
            <person name="Kuo R."/>
            <person name="Ohm R.A."/>
            <person name="Bhattacharya S.S."/>
            <person name="Shirouzu T."/>
            <person name="Yoshinaga Y."/>
            <person name="Martin F.M."/>
            <person name="Grigoriev I.V."/>
            <person name="Hibbett D.S."/>
        </authorList>
    </citation>
    <scope>NUCLEOTIDE SEQUENCE [LARGE SCALE GENOMIC DNA]</scope>
    <source>
        <strain evidence="1 2">CBS 109695</strain>
    </source>
</reference>
<accession>A0A165ZB37</accession>
<dbReference type="OrthoDB" id="2571149at2759"/>
<proteinExistence type="predicted"/>
<sequence length="91" mass="10843">MESIYGLHHSQWVEPLKVKYDTILQTYRRDEARLHSLALMKLTRGERWSNKTRELDHDRRGEVVARRIWQPPSADMLAKLSGQERRMDQVA</sequence>